<evidence type="ECO:0000313" key="8">
    <source>
        <dbReference type="EMBL" id="GAA0728267.1"/>
    </source>
</evidence>
<dbReference type="NCBIfam" id="TIGR03534">
    <property type="entry name" value="RF_mod_PrmC"/>
    <property type="match status" value="1"/>
</dbReference>
<reference evidence="8 9" key="1">
    <citation type="journal article" date="2019" name="Int. J. Syst. Evol. Microbiol.">
        <title>The Global Catalogue of Microorganisms (GCM) 10K type strain sequencing project: providing services to taxonomists for standard genome sequencing and annotation.</title>
        <authorList>
            <consortium name="The Broad Institute Genomics Platform"/>
            <consortium name="The Broad Institute Genome Sequencing Center for Infectious Disease"/>
            <person name="Wu L."/>
            <person name="Ma J."/>
        </authorList>
    </citation>
    <scope>NUCLEOTIDE SEQUENCE [LARGE SCALE GENOMIC DNA]</scope>
    <source>
        <strain evidence="8 9">JCM 1405</strain>
    </source>
</reference>
<feature type="binding site" evidence="5">
    <location>
        <position position="150"/>
    </location>
    <ligand>
        <name>S-adenosyl-L-methionine</name>
        <dbReference type="ChEBI" id="CHEBI:59789"/>
    </ligand>
</feature>
<feature type="binding site" evidence="5">
    <location>
        <position position="196"/>
    </location>
    <ligand>
        <name>S-adenosyl-L-methionine</name>
        <dbReference type="ChEBI" id="CHEBI:59789"/>
    </ligand>
</feature>
<keyword evidence="1 5" id="KW-0489">Methyltransferase</keyword>
<evidence type="ECO:0000256" key="5">
    <source>
        <dbReference type="HAMAP-Rule" id="MF_02126"/>
    </source>
</evidence>
<dbReference type="NCBIfam" id="TIGR00536">
    <property type="entry name" value="hemK_fam"/>
    <property type="match status" value="1"/>
</dbReference>
<dbReference type="Pfam" id="PF05175">
    <property type="entry name" value="MTS"/>
    <property type="match status" value="1"/>
</dbReference>
<dbReference type="GO" id="GO:0008168">
    <property type="term" value="F:methyltransferase activity"/>
    <property type="evidence" value="ECO:0007669"/>
    <property type="project" value="UniProtKB-KW"/>
</dbReference>
<dbReference type="InterPro" id="IPR019874">
    <property type="entry name" value="RF_methyltr_PrmC"/>
</dbReference>
<evidence type="ECO:0000259" key="7">
    <source>
        <dbReference type="Pfam" id="PF17827"/>
    </source>
</evidence>
<evidence type="ECO:0000256" key="2">
    <source>
        <dbReference type="ARBA" id="ARBA00022679"/>
    </source>
</evidence>
<dbReference type="EC" id="2.1.1.297" evidence="5"/>
<comment type="catalytic activity">
    <reaction evidence="4 5">
        <text>L-glutaminyl-[peptide chain release factor] + S-adenosyl-L-methionine = N(5)-methyl-L-glutaminyl-[peptide chain release factor] + S-adenosyl-L-homocysteine + H(+)</text>
        <dbReference type="Rhea" id="RHEA:42896"/>
        <dbReference type="Rhea" id="RHEA-COMP:10271"/>
        <dbReference type="Rhea" id="RHEA-COMP:10272"/>
        <dbReference type="ChEBI" id="CHEBI:15378"/>
        <dbReference type="ChEBI" id="CHEBI:30011"/>
        <dbReference type="ChEBI" id="CHEBI:57856"/>
        <dbReference type="ChEBI" id="CHEBI:59789"/>
        <dbReference type="ChEBI" id="CHEBI:61891"/>
        <dbReference type="EC" id="2.1.1.297"/>
    </reaction>
</comment>
<sequence>MLMTKVKNTIGELLIKGFNILREENIPSYRLDCQLLLGKVINKDKLFIMLNRDLEISLKEVEEYFKLVNLRKNKMPVKYILGQCEFMNLDFLIKEGVLIPRPDTEILVEKVIEEVTKNKYETLCDLCCGSGIIGISLAKYKENTLVDCYDIEDIPLEVTYKNILLHNLHERVKVYRSDLLTYAINENKKYDVVVSNPPYISEEDMKELMEDVKNYEPHRALHGGEDGLDFYRKIVFQSRDILNSKGMIAFEIGYNQGKEVMSLLEEDGFEEIECIKDLAGLDRVVVGKKL</sequence>
<organism evidence="8 9">
    <name type="scientific">Clostridium malenominatum</name>
    <dbReference type="NCBI Taxonomy" id="1539"/>
    <lineage>
        <taxon>Bacteria</taxon>
        <taxon>Bacillati</taxon>
        <taxon>Bacillota</taxon>
        <taxon>Clostridia</taxon>
        <taxon>Eubacteriales</taxon>
        <taxon>Clostridiaceae</taxon>
        <taxon>Clostridium</taxon>
    </lineage>
</organism>
<keyword evidence="3 5" id="KW-0949">S-adenosyl-L-methionine</keyword>
<feature type="domain" description="Release factor glutamine methyltransferase N-terminal" evidence="7">
    <location>
        <begin position="12"/>
        <end position="82"/>
    </location>
</feature>
<comment type="function">
    <text evidence="5">Methylates the class 1 translation termination release factors RF1/PrfA and RF2/PrfB on the glutamine residue of the universally conserved GGQ motif.</text>
</comment>
<protein>
    <recommendedName>
        <fullName evidence="5">Release factor glutamine methyltransferase</fullName>
        <shortName evidence="5">RF MTase</shortName>
        <ecNumber evidence="5">2.1.1.297</ecNumber>
    </recommendedName>
    <alternativeName>
        <fullName evidence="5">N5-glutamine methyltransferase PrmC</fullName>
    </alternativeName>
    <alternativeName>
        <fullName evidence="5">Protein-(glutamine-N5) MTase PrmC</fullName>
    </alternativeName>
    <alternativeName>
        <fullName evidence="5">Protein-glutamine N-methyltransferase PrmC</fullName>
    </alternativeName>
</protein>
<dbReference type="InterPro" id="IPR002052">
    <property type="entry name" value="DNA_methylase_N6_adenine_CS"/>
</dbReference>
<dbReference type="Gene3D" id="3.40.50.150">
    <property type="entry name" value="Vaccinia Virus protein VP39"/>
    <property type="match status" value="1"/>
</dbReference>
<gene>
    <name evidence="5 8" type="primary">prmC</name>
    <name evidence="8" type="ORF">GCM10008905_26910</name>
</gene>
<dbReference type="InterPro" id="IPR004556">
    <property type="entry name" value="HemK-like"/>
</dbReference>
<comment type="similarity">
    <text evidence="5">Belongs to the protein N5-glutamine methyltransferase family. PrmC subfamily.</text>
</comment>
<dbReference type="Gene3D" id="1.10.8.10">
    <property type="entry name" value="DNA helicase RuvA subunit, C-terminal domain"/>
    <property type="match status" value="1"/>
</dbReference>
<dbReference type="GO" id="GO:0032259">
    <property type="term" value="P:methylation"/>
    <property type="evidence" value="ECO:0007669"/>
    <property type="project" value="UniProtKB-KW"/>
</dbReference>
<proteinExistence type="inferred from homology"/>
<dbReference type="PROSITE" id="PS00092">
    <property type="entry name" value="N6_MTASE"/>
    <property type="match status" value="1"/>
</dbReference>
<accession>A0ABN1J469</accession>
<dbReference type="HAMAP" id="MF_02126">
    <property type="entry name" value="RF_methyltr_PrmC"/>
    <property type="match status" value="1"/>
</dbReference>
<dbReference type="PANTHER" id="PTHR18895">
    <property type="entry name" value="HEMK METHYLTRANSFERASE"/>
    <property type="match status" value="1"/>
</dbReference>
<dbReference type="EMBL" id="BAAACF010000003">
    <property type="protein sequence ID" value="GAA0728267.1"/>
    <property type="molecule type" value="Genomic_DNA"/>
</dbReference>
<keyword evidence="2 5" id="KW-0808">Transferase</keyword>
<dbReference type="InterPro" id="IPR029063">
    <property type="entry name" value="SAM-dependent_MTases_sf"/>
</dbReference>
<comment type="caution">
    <text evidence="5">Lacks conserved residue(s) required for the propagation of feature annotation.</text>
</comment>
<keyword evidence="9" id="KW-1185">Reference proteome</keyword>
<dbReference type="InterPro" id="IPR040758">
    <property type="entry name" value="PrmC_N"/>
</dbReference>
<feature type="binding site" evidence="5">
    <location>
        <begin position="196"/>
        <end position="199"/>
    </location>
    <ligand>
        <name>substrate</name>
    </ligand>
</feature>
<comment type="caution">
    <text evidence="8">The sequence shown here is derived from an EMBL/GenBank/DDBJ whole genome shotgun (WGS) entry which is preliminary data.</text>
</comment>
<evidence type="ECO:0000259" key="6">
    <source>
        <dbReference type="Pfam" id="PF05175"/>
    </source>
</evidence>
<dbReference type="InterPro" id="IPR007848">
    <property type="entry name" value="Small_mtfrase_dom"/>
</dbReference>
<name>A0ABN1J469_9CLOT</name>
<evidence type="ECO:0000313" key="9">
    <source>
        <dbReference type="Proteomes" id="UP001500339"/>
    </source>
</evidence>
<evidence type="ECO:0000256" key="1">
    <source>
        <dbReference type="ARBA" id="ARBA00022603"/>
    </source>
</evidence>
<dbReference type="PANTHER" id="PTHR18895:SF74">
    <property type="entry name" value="MTRF1L RELEASE FACTOR GLUTAMINE METHYLTRANSFERASE"/>
    <property type="match status" value="1"/>
</dbReference>
<feature type="domain" description="Methyltransferase small" evidence="6">
    <location>
        <begin position="112"/>
        <end position="205"/>
    </location>
</feature>
<dbReference type="CDD" id="cd02440">
    <property type="entry name" value="AdoMet_MTases"/>
    <property type="match status" value="1"/>
</dbReference>
<evidence type="ECO:0000256" key="4">
    <source>
        <dbReference type="ARBA" id="ARBA00048391"/>
    </source>
</evidence>
<dbReference type="InterPro" id="IPR050320">
    <property type="entry name" value="N5-glutamine_MTase"/>
</dbReference>
<evidence type="ECO:0000256" key="3">
    <source>
        <dbReference type="ARBA" id="ARBA00022691"/>
    </source>
</evidence>
<dbReference type="Proteomes" id="UP001500339">
    <property type="component" value="Unassembled WGS sequence"/>
</dbReference>
<dbReference type="SUPFAM" id="SSF53335">
    <property type="entry name" value="S-adenosyl-L-methionine-dependent methyltransferases"/>
    <property type="match status" value="1"/>
</dbReference>
<dbReference type="Pfam" id="PF17827">
    <property type="entry name" value="PrmC_N"/>
    <property type="match status" value="1"/>
</dbReference>